<dbReference type="InterPro" id="IPR025110">
    <property type="entry name" value="AMP-bd_C"/>
</dbReference>
<gene>
    <name evidence="7" type="ORF">OG563_47120</name>
</gene>
<sequence>MSTATNEFVRELVLERQLPTDEVWRRAEARLDWPIEKGLNSAHEACDRWARDRGRLALIECHPDGTSRRWTYADLSEASARLATAWRAAGIRRGDRVASILGQQGESYITALAAWRSGVVYQPMFAGFGPAAAAERITSGEPTAIVVDEKYRDKLSAVLNLVDRDLAVYTVAGAGGRGLVHGDRSFWSEIDTHAADAPAVVTAPSDIATLLYTSGTTGAPKGCMMPHSVLLTVQPFVRHVLALQPSDLLFCGANPGWAYGLYPVGFGVMALGHPRVVSAGDFDPRDWLRIVEQERVTYLAAAPTAFRRLLDPARSSGMPDSLRGATCSGEPLDEPLARAWRELAGHHLQDAFGQSEAAMVLANLAFDDRPAVPGAMASVVPGLDIALVDDNGEPQDEQGILSLCRPKYQASAGYRNADPLWEKRWRGDYFLTGDVVRRDEGGQYWFVGRGDDLIVTAGMNVGPSEVENVVLAHDGVAEAAVVAAPDPARGSVVRAVIVLNGHVPADQVTEDVRRAVAEKLGRHAAPRIVDFVDSLPRTETGKIRRNVLRAEK</sequence>
<dbReference type="PANTHER" id="PTHR43605:SF10">
    <property type="entry name" value="ACYL-COA SYNTHETASE MEDIUM CHAIN FAMILY MEMBER 3"/>
    <property type="match status" value="1"/>
</dbReference>
<keyword evidence="8" id="KW-1185">Reference proteome</keyword>
<dbReference type="SUPFAM" id="SSF56801">
    <property type="entry name" value="Acetyl-CoA synthetase-like"/>
    <property type="match status" value="1"/>
</dbReference>
<organism evidence="7 8">
    <name type="scientific">Nocardia vinacea</name>
    <dbReference type="NCBI Taxonomy" id="96468"/>
    <lineage>
        <taxon>Bacteria</taxon>
        <taxon>Bacillati</taxon>
        <taxon>Actinomycetota</taxon>
        <taxon>Actinomycetes</taxon>
        <taxon>Mycobacteriales</taxon>
        <taxon>Nocardiaceae</taxon>
        <taxon>Nocardia</taxon>
    </lineage>
</organism>
<evidence type="ECO:0000259" key="5">
    <source>
        <dbReference type="Pfam" id="PF00501"/>
    </source>
</evidence>
<evidence type="ECO:0000256" key="4">
    <source>
        <dbReference type="ARBA" id="ARBA00022840"/>
    </source>
</evidence>
<dbReference type="PANTHER" id="PTHR43605">
    <property type="entry name" value="ACYL-COENZYME A SYNTHETASE"/>
    <property type="match status" value="1"/>
</dbReference>
<comment type="similarity">
    <text evidence="1">Belongs to the ATP-dependent AMP-binding enzyme family.</text>
</comment>
<keyword evidence="4" id="KW-0067">ATP-binding</keyword>
<dbReference type="InterPro" id="IPR000873">
    <property type="entry name" value="AMP-dep_synth/lig_dom"/>
</dbReference>
<dbReference type="PROSITE" id="PS00455">
    <property type="entry name" value="AMP_BINDING"/>
    <property type="match status" value="1"/>
</dbReference>
<feature type="domain" description="AMP-binding enzyme C-terminal" evidence="6">
    <location>
        <begin position="465"/>
        <end position="542"/>
    </location>
</feature>
<dbReference type="Proteomes" id="UP001432062">
    <property type="component" value="Chromosome"/>
</dbReference>
<feature type="domain" description="AMP-dependent synthetase/ligase" evidence="5">
    <location>
        <begin position="49"/>
        <end position="401"/>
    </location>
</feature>
<keyword evidence="2" id="KW-0436">Ligase</keyword>
<evidence type="ECO:0000256" key="3">
    <source>
        <dbReference type="ARBA" id="ARBA00022741"/>
    </source>
</evidence>
<keyword evidence="3" id="KW-0547">Nucleotide-binding</keyword>
<dbReference type="RefSeq" id="WP_329410323.1">
    <property type="nucleotide sequence ID" value="NZ_CP109441.1"/>
</dbReference>
<dbReference type="Pfam" id="PF13193">
    <property type="entry name" value="AMP-binding_C"/>
    <property type="match status" value="1"/>
</dbReference>
<proteinExistence type="inferred from homology"/>
<protein>
    <submittedName>
        <fullName evidence="7">AMP-binding protein</fullName>
    </submittedName>
</protein>
<name>A0ABZ1YWI5_9NOCA</name>
<dbReference type="Gene3D" id="3.40.50.12780">
    <property type="entry name" value="N-terminal domain of ligase-like"/>
    <property type="match status" value="1"/>
</dbReference>
<evidence type="ECO:0000259" key="6">
    <source>
        <dbReference type="Pfam" id="PF13193"/>
    </source>
</evidence>
<dbReference type="InterPro" id="IPR045851">
    <property type="entry name" value="AMP-bd_C_sf"/>
</dbReference>
<dbReference type="InterPro" id="IPR051087">
    <property type="entry name" value="Mitochondrial_ACSM"/>
</dbReference>
<dbReference type="Pfam" id="PF00501">
    <property type="entry name" value="AMP-binding"/>
    <property type="match status" value="1"/>
</dbReference>
<evidence type="ECO:0000256" key="1">
    <source>
        <dbReference type="ARBA" id="ARBA00006432"/>
    </source>
</evidence>
<dbReference type="InterPro" id="IPR020845">
    <property type="entry name" value="AMP-binding_CS"/>
</dbReference>
<reference evidence="7" key="1">
    <citation type="submission" date="2022-10" db="EMBL/GenBank/DDBJ databases">
        <title>The complete genomes of actinobacterial strains from the NBC collection.</title>
        <authorList>
            <person name="Joergensen T.S."/>
            <person name="Alvarez Arevalo M."/>
            <person name="Sterndorff E.B."/>
            <person name="Faurdal D."/>
            <person name="Vuksanovic O."/>
            <person name="Mourched A.-S."/>
            <person name="Charusanti P."/>
            <person name="Shaw S."/>
            <person name="Blin K."/>
            <person name="Weber T."/>
        </authorList>
    </citation>
    <scope>NUCLEOTIDE SEQUENCE</scope>
    <source>
        <strain evidence="7">NBC_01482</strain>
    </source>
</reference>
<dbReference type="Gene3D" id="3.30.300.30">
    <property type="match status" value="1"/>
</dbReference>
<evidence type="ECO:0000313" key="7">
    <source>
        <dbReference type="EMBL" id="WUV46526.1"/>
    </source>
</evidence>
<evidence type="ECO:0000313" key="8">
    <source>
        <dbReference type="Proteomes" id="UP001432062"/>
    </source>
</evidence>
<dbReference type="EMBL" id="CP109441">
    <property type="protein sequence ID" value="WUV46526.1"/>
    <property type="molecule type" value="Genomic_DNA"/>
</dbReference>
<accession>A0ABZ1YWI5</accession>
<dbReference type="InterPro" id="IPR042099">
    <property type="entry name" value="ANL_N_sf"/>
</dbReference>
<evidence type="ECO:0000256" key="2">
    <source>
        <dbReference type="ARBA" id="ARBA00022598"/>
    </source>
</evidence>